<dbReference type="PANTHER" id="PTHR12001:SF85">
    <property type="entry name" value="SHORT CHAIN ISOPRENYL DIPHOSPHATE SYNTHASE"/>
    <property type="match status" value="1"/>
</dbReference>
<dbReference type="InterPro" id="IPR008949">
    <property type="entry name" value="Isoprenoid_synthase_dom_sf"/>
</dbReference>
<comment type="caution">
    <text evidence="8">The sequence shown here is derived from an EMBL/GenBank/DDBJ whole genome shotgun (WGS) entry which is preliminary data.</text>
</comment>
<evidence type="ECO:0000256" key="6">
    <source>
        <dbReference type="RuleBase" id="RU004466"/>
    </source>
</evidence>
<keyword evidence="4" id="KW-0479">Metal-binding</keyword>
<dbReference type="InterPro" id="IPR033749">
    <property type="entry name" value="Polyprenyl_synt_CS"/>
</dbReference>
<sequence length="391" mass="40561">MTRMIAPARLSGDRHPVRRRSAMAPPTPAPAVARGAGSTIARERVRAVLADVLAEARAEAAGTGDEDYRLVWDELARTALGGKGFRGTLVVRTHDALGGREPDAADRVGAALELVHTAFLVHDDLIDRDFRRRGAPNLMGTVLAAATARGLPPAAATRLAEAAAVLAGDLALGLAHRLVALAAPAAAHSALQDLLSRTLAVSVRGELADVRDGLPGSTPTVDGALETAAAKTAMYSFRAPLAAGALLVGAPAETRARLDEAGRRLGVAFQLVDDLCGVFAPDEVTGKSRLSDLREGTATVLMLLARQTPRWQRIDTYLRRELTDEAAAGVRGELAASGAPQQVAGLVRAELDAVGALVPDLPPAAARLLGELTATVSAAVEEAERHVRAAG</sequence>
<dbReference type="GO" id="GO:0004659">
    <property type="term" value="F:prenyltransferase activity"/>
    <property type="evidence" value="ECO:0007669"/>
    <property type="project" value="InterPro"/>
</dbReference>
<evidence type="ECO:0000313" key="8">
    <source>
        <dbReference type="EMBL" id="KAE8762436.1"/>
    </source>
</evidence>
<dbReference type="PROSITE" id="PS00444">
    <property type="entry name" value="POLYPRENYL_SYNTHASE_2"/>
    <property type="match status" value="1"/>
</dbReference>
<evidence type="ECO:0000313" key="9">
    <source>
        <dbReference type="Proteomes" id="UP000451860"/>
    </source>
</evidence>
<comment type="cofactor">
    <cofactor evidence="1">
        <name>Mg(2+)</name>
        <dbReference type="ChEBI" id="CHEBI:18420"/>
    </cofactor>
</comment>
<feature type="region of interest" description="Disordered" evidence="7">
    <location>
        <begin position="1"/>
        <end position="37"/>
    </location>
</feature>
<dbReference type="InterPro" id="IPR000092">
    <property type="entry name" value="Polyprenyl_synt"/>
</dbReference>
<evidence type="ECO:0000256" key="7">
    <source>
        <dbReference type="SAM" id="MobiDB-lite"/>
    </source>
</evidence>
<name>A0A7J5UJE3_9MICO</name>
<dbReference type="AlphaFoldDB" id="A0A7J5UJE3"/>
<gene>
    <name evidence="8" type="ORF">GB883_19395</name>
</gene>
<dbReference type="Pfam" id="PF00348">
    <property type="entry name" value="polyprenyl_synt"/>
    <property type="match status" value="1"/>
</dbReference>
<comment type="similarity">
    <text evidence="2 6">Belongs to the FPP/GGPP synthase family.</text>
</comment>
<evidence type="ECO:0000256" key="5">
    <source>
        <dbReference type="ARBA" id="ARBA00022842"/>
    </source>
</evidence>
<dbReference type="SUPFAM" id="SSF48576">
    <property type="entry name" value="Terpenoid synthases"/>
    <property type="match status" value="1"/>
</dbReference>
<evidence type="ECO:0000256" key="4">
    <source>
        <dbReference type="ARBA" id="ARBA00022723"/>
    </source>
</evidence>
<evidence type="ECO:0000256" key="2">
    <source>
        <dbReference type="ARBA" id="ARBA00006706"/>
    </source>
</evidence>
<evidence type="ECO:0000256" key="1">
    <source>
        <dbReference type="ARBA" id="ARBA00001946"/>
    </source>
</evidence>
<keyword evidence="9" id="KW-1185">Reference proteome</keyword>
<keyword evidence="5" id="KW-0460">Magnesium</keyword>
<dbReference type="GO" id="GO:0008299">
    <property type="term" value="P:isoprenoid biosynthetic process"/>
    <property type="evidence" value="ECO:0007669"/>
    <property type="project" value="InterPro"/>
</dbReference>
<dbReference type="Proteomes" id="UP000451860">
    <property type="component" value="Unassembled WGS sequence"/>
</dbReference>
<evidence type="ECO:0000256" key="3">
    <source>
        <dbReference type="ARBA" id="ARBA00022679"/>
    </source>
</evidence>
<dbReference type="Gene3D" id="1.10.600.10">
    <property type="entry name" value="Farnesyl Diphosphate Synthase"/>
    <property type="match status" value="1"/>
</dbReference>
<reference evidence="8 9" key="1">
    <citation type="submission" date="2019-10" db="EMBL/GenBank/DDBJ databases">
        <title>Georgenia wutianyii sp. nov. and Georgenia yuyongxinii sp. nov. isolated from plateau pika (Ochotona curzoniae) in the Qinghai-Tibet plateau of China.</title>
        <authorList>
            <person name="Tian Z."/>
        </authorList>
    </citation>
    <scope>NUCLEOTIDE SEQUENCE [LARGE SCALE GENOMIC DNA]</scope>
    <source>
        <strain evidence="8 9">DSM 21501</strain>
    </source>
</reference>
<dbReference type="PANTHER" id="PTHR12001">
    <property type="entry name" value="GERANYLGERANYL PYROPHOSPHATE SYNTHASE"/>
    <property type="match status" value="1"/>
</dbReference>
<protein>
    <submittedName>
        <fullName evidence="8">Polyprenyl synthetase family protein</fullName>
    </submittedName>
</protein>
<organism evidence="8 9">
    <name type="scientific">Georgenia thermotolerans</name>
    <dbReference type="NCBI Taxonomy" id="527326"/>
    <lineage>
        <taxon>Bacteria</taxon>
        <taxon>Bacillati</taxon>
        <taxon>Actinomycetota</taxon>
        <taxon>Actinomycetes</taxon>
        <taxon>Micrococcales</taxon>
        <taxon>Bogoriellaceae</taxon>
        <taxon>Georgenia</taxon>
    </lineage>
</organism>
<proteinExistence type="inferred from homology"/>
<dbReference type="GO" id="GO:0046872">
    <property type="term" value="F:metal ion binding"/>
    <property type="evidence" value="ECO:0007669"/>
    <property type="project" value="UniProtKB-KW"/>
</dbReference>
<keyword evidence="3 6" id="KW-0808">Transferase</keyword>
<accession>A0A7J5UJE3</accession>
<dbReference type="SFLD" id="SFLDS00005">
    <property type="entry name" value="Isoprenoid_Synthase_Type_I"/>
    <property type="match status" value="1"/>
</dbReference>
<dbReference type="PROSITE" id="PS00723">
    <property type="entry name" value="POLYPRENYL_SYNTHASE_1"/>
    <property type="match status" value="1"/>
</dbReference>
<dbReference type="OrthoDB" id="4497239at2"/>
<dbReference type="EMBL" id="WHJE01000172">
    <property type="protein sequence ID" value="KAE8762436.1"/>
    <property type="molecule type" value="Genomic_DNA"/>
</dbReference>